<name>D8Q653_SCHCM</name>
<gene>
    <name evidence="1" type="ORF">SCHCODRAFT_109448</name>
</gene>
<feature type="non-terminal residue" evidence="1">
    <location>
        <position position="539"/>
    </location>
</feature>
<sequence>MLNVPELRLSVFRYFWTSELYSLRLDISTFGSGDKLTIHKSPTTLRILRPLTTEDWLPVVGRARCLKNFRLTRFLNECTNETLEAVIACPPPRVPLFPGARTAQLHRPYHAGQETFVYHRLLPILLPSRGISKLNCAVYEKDVPDAHAFLSHFASLESLDMVLCSGEYAYRHSRVINTWPYFVYDPSHDPAKRYDIRFIAALRICPILREIHISFDPRITAHILEALAQLPALQSLRLHFGNHPNPSESVESSLDSPSYSFPAFPALRSLTVDGLPPTAVAQLLSTSTPTPLHDVRIDCPYGHGYLDPSHMTKAQLTALIELVTSQLVPYSSLRTLHIVGHGYERYTLTLEDLLPLSGFPELRDLSIGINSTNFSLEDRDCERMAGWWPHIKTLLLGPEICGAEEVEKVSLQALLHMAAQCPDLTHLRLPLDANVVPELEPAPGPYPKLFMLHGGDAPIDDAVCVGGFLKATFPALRDLWYDAFQYDEEADRREAAWDVVYEMLTGKKRDYGPDFSQIYEKKLATSTASKQDGDAPERW</sequence>
<dbReference type="InterPro" id="IPR032675">
    <property type="entry name" value="LRR_dom_sf"/>
</dbReference>
<protein>
    <recommendedName>
        <fullName evidence="3">F-box domain-containing protein</fullName>
    </recommendedName>
</protein>
<organism evidence="2">
    <name type="scientific">Schizophyllum commune (strain H4-8 / FGSC 9210)</name>
    <name type="common">Split gill fungus</name>
    <dbReference type="NCBI Taxonomy" id="578458"/>
    <lineage>
        <taxon>Eukaryota</taxon>
        <taxon>Fungi</taxon>
        <taxon>Dikarya</taxon>
        <taxon>Basidiomycota</taxon>
        <taxon>Agaricomycotina</taxon>
        <taxon>Agaricomycetes</taxon>
        <taxon>Agaricomycetidae</taxon>
        <taxon>Agaricales</taxon>
        <taxon>Schizophyllaceae</taxon>
        <taxon>Schizophyllum</taxon>
    </lineage>
</organism>
<dbReference type="Gene3D" id="3.80.10.10">
    <property type="entry name" value="Ribonuclease Inhibitor"/>
    <property type="match status" value="1"/>
</dbReference>
<evidence type="ECO:0000313" key="1">
    <source>
        <dbReference type="EMBL" id="EFI97525.1"/>
    </source>
</evidence>
<dbReference type="AlphaFoldDB" id="D8Q653"/>
<keyword evidence="2" id="KW-1185">Reference proteome</keyword>
<dbReference type="HOGENOM" id="CLU_021164_0_0_1"/>
<dbReference type="SUPFAM" id="SSF52047">
    <property type="entry name" value="RNI-like"/>
    <property type="match status" value="1"/>
</dbReference>
<dbReference type="EMBL" id="GL377306">
    <property type="protein sequence ID" value="EFI97525.1"/>
    <property type="molecule type" value="Genomic_DNA"/>
</dbReference>
<dbReference type="InParanoid" id="D8Q653"/>
<reference evidence="1 2" key="1">
    <citation type="journal article" date="2010" name="Nat. Biotechnol.">
        <title>Genome sequence of the model mushroom Schizophyllum commune.</title>
        <authorList>
            <person name="Ohm R.A."/>
            <person name="de Jong J.F."/>
            <person name="Lugones L.G."/>
            <person name="Aerts A."/>
            <person name="Kothe E."/>
            <person name="Stajich J.E."/>
            <person name="de Vries R.P."/>
            <person name="Record E."/>
            <person name="Levasseur A."/>
            <person name="Baker S.E."/>
            <person name="Bartholomew K.A."/>
            <person name="Coutinho P.M."/>
            <person name="Erdmann S."/>
            <person name="Fowler T.J."/>
            <person name="Gathman A.C."/>
            <person name="Lombard V."/>
            <person name="Henrissat B."/>
            <person name="Knabe N."/>
            <person name="Kuees U."/>
            <person name="Lilly W.W."/>
            <person name="Lindquist E."/>
            <person name="Lucas S."/>
            <person name="Magnuson J.K."/>
            <person name="Piumi F."/>
            <person name="Raudaskoski M."/>
            <person name="Salamov A."/>
            <person name="Schmutz J."/>
            <person name="Schwarze F.W.M.R."/>
            <person name="vanKuyk P.A."/>
            <person name="Horton J.S."/>
            <person name="Grigoriev I.V."/>
            <person name="Woesten H.A.B."/>
        </authorList>
    </citation>
    <scope>NUCLEOTIDE SEQUENCE [LARGE SCALE GENOMIC DNA]</scope>
    <source>
        <strain evidence="2">H4-8 / FGSC 9210</strain>
    </source>
</reference>
<evidence type="ECO:0008006" key="3">
    <source>
        <dbReference type="Google" id="ProtNLM"/>
    </source>
</evidence>
<evidence type="ECO:0000313" key="2">
    <source>
        <dbReference type="Proteomes" id="UP000007431"/>
    </source>
</evidence>
<accession>D8Q653</accession>
<proteinExistence type="predicted"/>
<dbReference type="Proteomes" id="UP000007431">
    <property type="component" value="Unassembled WGS sequence"/>
</dbReference>
<dbReference type="VEuPathDB" id="FungiDB:SCHCODRAFT_02577594"/>